<dbReference type="SUPFAM" id="SSF88697">
    <property type="entry name" value="PUA domain-like"/>
    <property type="match status" value="1"/>
</dbReference>
<dbReference type="GeneID" id="97548145"/>
<dbReference type="GO" id="GO:0003723">
    <property type="term" value="F:RNA binding"/>
    <property type="evidence" value="ECO:0007669"/>
    <property type="project" value="InterPro"/>
</dbReference>
<sequence length="486" mass="54845">MGGLYHGKILLHWCDNCHAPVMADRCACGAEARSVPVTPPGDARPAFPDDILFINNLFLDRFGIILIPEGWVALVNKVPDKDRMEEIVVGGAVVGAIRYLPEAGRWDALPRPEAALIQKPEKRYVIVDDGAGPSIREGASLLAPGFVSCDPGIAAGDEVFMLTRSGECVGVGRMKVDADEASVMERGQIVRSRKNIRSQFTPGSATWDEVVAANKDVLIRLESATKQFIEEHIGPYAHLPTSVSYSGGKDSLASLLVVMNTFRKLPILFIDTGMEFPSTYENVRQVTEKYGLECIMVDSMGEFWREFEVQGPPAVDCRWCCKTAKLEPLRKFIESTWAECVSFVGQRKYESASRAKNPRVWRNAFVRNQICLAPIHNWTAMHVWLYIFREKAPYNEMYAHGVDRMGCYMCPASDMAILERIQSHVPELWKEWEEKMEGWRVRHELPESWMTEGTWRVRNDRSQEEPESFARHDAQTGRGRRSGRSG</sequence>
<reference evidence="3 4" key="1">
    <citation type="submission" date="2018-05" db="EMBL/GenBank/DDBJ databases">
        <title>Draft genome of Methanospirillum lacunae Ki8-1.</title>
        <authorList>
            <person name="Dueholm M.S."/>
            <person name="Nielsen P.H."/>
            <person name="Bakmann L.F."/>
            <person name="Otzen D.E."/>
        </authorList>
    </citation>
    <scope>NUCLEOTIDE SEQUENCE [LARGE SCALE GENOMIC DNA]</scope>
    <source>
        <strain evidence="3 4">Ki8-1</strain>
    </source>
</reference>
<dbReference type="InterPro" id="IPR036974">
    <property type="entry name" value="PUA_sf"/>
</dbReference>
<dbReference type="GO" id="GO:0003824">
    <property type="term" value="F:catalytic activity"/>
    <property type="evidence" value="ECO:0007669"/>
    <property type="project" value="InterPro"/>
</dbReference>
<dbReference type="Pfam" id="PF01472">
    <property type="entry name" value="PUA"/>
    <property type="match status" value="1"/>
</dbReference>
<dbReference type="RefSeq" id="WP_109968485.1">
    <property type="nucleotide sequence ID" value="NZ_CP176093.1"/>
</dbReference>
<dbReference type="InterPro" id="IPR002500">
    <property type="entry name" value="PAPS_reduct_dom"/>
</dbReference>
<keyword evidence="4" id="KW-1185">Reference proteome</keyword>
<dbReference type="Gene3D" id="3.40.50.620">
    <property type="entry name" value="HUPs"/>
    <property type="match status" value="1"/>
</dbReference>
<evidence type="ECO:0000313" key="3">
    <source>
        <dbReference type="EMBL" id="PWR71995.1"/>
    </source>
</evidence>
<dbReference type="Proteomes" id="UP000245657">
    <property type="component" value="Unassembled WGS sequence"/>
</dbReference>
<dbReference type="InterPro" id="IPR014729">
    <property type="entry name" value="Rossmann-like_a/b/a_fold"/>
</dbReference>
<name>A0A2V2N0A2_9EURY</name>
<evidence type="ECO:0000256" key="1">
    <source>
        <dbReference type="SAM" id="MobiDB-lite"/>
    </source>
</evidence>
<feature type="compositionally biased region" description="Basic and acidic residues" evidence="1">
    <location>
        <begin position="456"/>
        <end position="475"/>
    </location>
</feature>
<gene>
    <name evidence="3" type="ORF">DK846_08345</name>
</gene>
<dbReference type="SUPFAM" id="SSF52402">
    <property type="entry name" value="Adenine nucleotide alpha hydrolases-like"/>
    <property type="match status" value="1"/>
</dbReference>
<dbReference type="PROSITE" id="PS50890">
    <property type="entry name" value="PUA"/>
    <property type="match status" value="1"/>
</dbReference>
<evidence type="ECO:0000259" key="2">
    <source>
        <dbReference type="SMART" id="SM00359"/>
    </source>
</evidence>
<accession>A0A2V2N0A2</accession>
<dbReference type="InterPro" id="IPR050128">
    <property type="entry name" value="Sulfate_adenylyltrnsfr_sub2"/>
</dbReference>
<dbReference type="PANTHER" id="PTHR43196">
    <property type="entry name" value="SULFATE ADENYLYLTRANSFERASE SUBUNIT 2"/>
    <property type="match status" value="1"/>
</dbReference>
<dbReference type="SMART" id="SM00359">
    <property type="entry name" value="PUA"/>
    <property type="match status" value="1"/>
</dbReference>
<feature type="domain" description="PUA" evidence="2">
    <location>
        <begin position="123"/>
        <end position="197"/>
    </location>
</feature>
<dbReference type="AlphaFoldDB" id="A0A2V2N0A2"/>
<organism evidence="3 4">
    <name type="scientific">Methanospirillum lacunae</name>
    <dbReference type="NCBI Taxonomy" id="668570"/>
    <lineage>
        <taxon>Archaea</taxon>
        <taxon>Methanobacteriati</taxon>
        <taxon>Methanobacteriota</taxon>
        <taxon>Stenosarchaea group</taxon>
        <taxon>Methanomicrobia</taxon>
        <taxon>Methanomicrobiales</taxon>
        <taxon>Methanospirillaceae</taxon>
        <taxon>Methanospirillum</taxon>
    </lineage>
</organism>
<dbReference type="Pfam" id="PF01507">
    <property type="entry name" value="PAPS_reduct"/>
    <property type="match status" value="1"/>
</dbReference>
<dbReference type="InterPro" id="IPR002478">
    <property type="entry name" value="PUA"/>
</dbReference>
<dbReference type="PANTHER" id="PTHR43196:SF2">
    <property type="entry name" value="PHOSPHOADENOSINE PHOSPHOSULFATE REDUCTASE"/>
    <property type="match status" value="1"/>
</dbReference>
<dbReference type="InterPro" id="IPR015947">
    <property type="entry name" value="PUA-like_sf"/>
</dbReference>
<dbReference type="NCBIfam" id="TIGR00451">
    <property type="entry name" value="unchar_dom_2"/>
    <property type="match status" value="1"/>
</dbReference>
<dbReference type="EMBL" id="QGMY01000007">
    <property type="protein sequence ID" value="PWR71995.1"/>
    <property type="molecule type" value="Genomic_DNA"/>
</dbReference>
<feature type="region of interest" description="Disordered" evidence="1">
    <location>
        <begin position="456"/>
        <end position="486"/>
    </location>
</feature>
<dbReference type="InterPro" id="IPR004521">
    <property type="entry name" value="Uncharacterised_CHP00451"/>
</dbReference>
<comment type="caution">
    <text evidence="3">The sequence shown here is derived from an EMBL/GenBank/DDBJ whole genome shotgun (WGS) entry which is preliminary data.</text>
</comment>
<dbReference type="Gene3D" id="2.30.130.10">
    <property type="entry name" value="PUA domain"/>
    <property type="match status" value="1"/>
</dbReference>
<evidence type="ECO:0000313" key="4">
    <source>
        <dbReference type="Proteomes" id="UP000245657"/>
    </source>
</evidence>
<dbReference type="OrthoDB" id="5817at2157"/>
<proteinExistence type="predicted"/>
<protein>
    <submittedName>
        <fullName evidence="3">Phosphoadenosine phosphosulfate reductase</fullName>
    </submittedName>
</protein>
<dbReference type="CDD" id="cd23947">
    <property type="entry name" value="PAPS_reductase-like_YbdN"/>
    <property type="match status" value="1"/>
</dbReference>